<dbReference type="PRINTS" id="PR00455">
    <property type="entry name" value="HTHTETR"/>
</dbReference>
<dbReference type="Pfam" id="PF00440">
    <property type="entry name" value="TetR_N"/>
    <property type="match status" value="1"/>
</dbReference>
<dbReference type="SUPFAM" id="SSF46689">
    <property type="entry name" value="Homeodomain-like"/>
    <property type="match status" value="1"/>
</dbReference>
<dbReference type="EMBL" id="RBKV01000001">
    <property type="protein sequence ID" value="RKR94040.1"/>
    <property type="molecule type" value="Genomic_DNA"/>
</dbReference>
<dbReference type="Gene3D" id="1.10.357.10">
    <property type="entry name" value="Tetracycline Repressor, domain 2"/>
    <property type="match status" value="1"/>
</dbReference>
<evidence type="ECO:0000313" key="4">
    <source>
        <dbReference type="EMBL" id="RKR94040.1"/>
    </source>
</evidence>
<comment type="caution">
    <text evidence="4">The sequence shown here is derived from an EMBL/GenBank/DDBJ whole genome shotgun (WGS) entry which is preliminary data.</text>
</comment>
<dbReference type="PANTHER" id="PTHR30055:SF174">
    <property type="entry name" value="TRANSCRIPTIONAL REGULATORY PROTEIN (PROBABLY TETR-FAMILY)-RELATED"/>
    <property type="match status" value="1"/>
</dbReference>
<dbReference type="InterPro" id="IPR001647">
    <property type="entry name" value="HTH_TetR"/>
</dbReference>
<dbReference type="InterPro" id="IPR050109">
    <property type="entry name" value="HTH-type_TetR-like_transc_reg"/>
</dbReference>
<organism evidence="4 5">
    <name type="scientific">Williamsia marianensis</name>
    <dbReference type="NCBI Taxonomy" id="85044"/>
    <lineage>
        <taxon>Bacteria</taxon>
        <taxon>Bacillati</taxon>
        <taxon>Actinomycetota</taxon>
        <taxon>Actinomycetes</taxon>
        <taxon>Mycobacteriales</taxon>
        <taxon>Nocardiaceae</taxon>
        <taxon>Williamsia</taxon>
    </lineage>
</organism>
<proteinExistence type="predicted"/>
<dbReference type="Proteomes" id="UP000274762">
    <property type="component" value="Unassembled WGS sequence"/>
</dbReference>
<dbReference type="PROSITE" id="PS50977">
    <property type="entry name" value="HTH_TETR_2"/>
    <property type="match status" value="1"/>
</dbReference>
<evidence type="ECO:0000313" key="5">
    <source>
        <dbReference type="Proteomes" id="UP000274762"/>
    </source>
</evidence>
<evidence type="ECO:0000256" key="1">
    <source>
        <dbReference type="ARBA" id="ARBA00023125"/>
    </source>
</evidence>
<evidence type="ECO:0000259" key="3">
    <source>
        <dbReference type="PROSITE" id="PS50977"/>
    </source>
</evidence>
<dbReference type="InterPro" id="IPR009057">
    <property type="entry name" value="Homeodomain-like_sf"/>
</dbReference>
<sequence length="219" mass="24125">MNLCQVVFGCMGVRTRMTPQQRRAQLLDLGAELFAEQHYDDVHIERVAELAGVSRGLLYHYFPTKRAFFAELVRRATERMLADTAPDPQLPLLEQLRHGIDAYLASCRANRHGSQAIYSGAASSDPAVIALIEKATRGQEDRILAVIDPGRDHPELLRIAVHSWLVMLRTACHAWLASEDISASDVRQMAEHALLGALTGLPDHARAGAMAQLLDINGA</sequence>
<accession>A0A495JYI3</accession>
<name>A0A495JYI3_WILMA</name>
<feature type="domain" description="HTH tetR-type" evidence="3">
    <location>
        <begin position="20"/>
        <end position="80"/>
    </location>
</feature>
<dbReference type="PANTHER" id="PTHR30055">
    <property type="entry name" value="HTH-TYPE TRANSCRIPTIONAL REGULATOR RUTR"/>
    <property type="match status" value="1"/>
</dbReference>
<dbReference type="GO" id="GO:0003700">
    <property type="term" value="F:DNA-binding transcription factor activity"/>
    <property type="evidence" value="ECO:0007669"/>
    <property type="project" value="TreeGrafter"/>
</dbReference>
<dbReference type="GO" id="GO:0000976">
    <property type="term" value="F:transcription cis-regulatory region binding"/>
    <property type="evidence" value="ECO:0007669"/>
    <property type="project" value="TreeGrafter"/>
</dbReference>
<reference evidence="4 5" key="1">
    <citation type="submission" date="2018-10" db="EMBL/GenBank/DDBJ databases">
        <title>Sequencing the genomes of 1000 actinobacteria strains.</title>
        <authorList>
            <person name="Klenk H.-P."/>
        </authorList>
    </citation>
    <scope>NUCLEOTIDE SEQUENCE [LARGE SCALE GENOMIC DNA]</scope>
    <source>
        <strain evidence="4 5">DSM 44343</strain>
    </source>
</reference>
<keyword evidence="1 2" id="KW-0238">DNA-binding</keyword>
<dbReference type="AlphaFoldDB" id="A0A495JYI3"/>
<protein>
    <submittedName>
        <fullName evidence="4">TetR family transcriptional regulator</fullName>
    </submittedName>
</protein>
<evidence type="ECO:0000256" key="2">
    <source>
        <dbReference type="PROSITE-ProRule" id="PRU00335"/>
    </source>
</evidence>
<feature type="DNA-binding region" description="H-T-H motif" evidence="2">
    <location>
        <begin position="43"/>
        <end position="62"/>
    </location>
</feature>
<gene>
    <name evidence="4" type="ORF">DFJ75_0830</name>
</gene>